<evidence type="ECO:0000313" key="3">
    <source>
        <dbReference type="Proteomes" id="UP001281003"/>
    </source>
</evidence>
<feature type="compositionally biased region" description="Acidic residues" evidence="1">
    <location>
        <begin position="180"/>
        <end position="192"/>
    </location>
</feature>
<comment type="caution">
    <text evidence="2">The sequence shown here is derived from an EMBL/GenBank/DDBJ whole genome shotgun (WGS) entry which is preliminary data.</text>
</comment>
<keyword evidence="3" id="KW-1185">Reference proteome</keyword>
<gene>
    <name evidence="2" type="ORF">B0T20DRAFT_475229</name>
</gene>
<accession>A0AAE0PPD3</accession>
<evidence type="ECO:0000313" key="2">
    <source>
        <dbReference type="EMBL" id="KAK3403442.1"/>
    </source>
</evidence>
<feature type="region of interest" description="Disordered" evidence="1">
    <location>
        <begin position="108"/>
        <end position="229"/>
    </location>
</feature>
<dbReference type="EMBL" id="JAUTDP010000001">
    <property type="protein sequence ID" value="KAK3403442.1"/>
    <property type="molecule type" value="Genomic_DNA"/>
</dbReference>
<reference evidence="2" key="2">
    <citation type="submission" date="2023-07" db="EMBL/GenBank/DDBJ databases">
        <authorList>
            <consortium name="Lawrence Berkeley National Laboratory"/>
            <person name="Haridas S."/>
            <person name="Hensen N."/>
            <person name="Bonometti L."/>
            <person name="Westerberg I."/>
            <person name="Brannstrom I.O."/>
            <person name="Guillou S."/>
            <person name="Cros-Aarteil S."/>
            <person name="Calhoun S."/>
            <person name="Kuo A."/>
            <person name="Mondo S."/>
            <person name="Pangilinan J."/>
            <person name="Riley R."/>
            <person name="LaButti K."/>
            <person name="Andreopoulos B."/>
            <person name="Lipzen A."/>
            <person name="Chen C."/>
            <person name="Yanf M."/>
            <person name="Daum C."/>
            <person name="Ng V."/>
            <person name="Clum A."/>
            <person name="Steindorff A."/>
            <person name="Ohm R."/>
            <person name="Martin F."/>
            <person name="Silar P."/>
            <person name="Natvig D."/>
            <person name="Lalanne C."/>
            <person name="Gautier V."/>
            <person name="Ament-velasquez S.L."/>
            <person name="Kruys A."/>
            <person name="Hutchinson M.I."/>
            <person name="Powell A.J."/>
            <person name="Barry K."/>
            <person name="Miller A.N."/>
            <person name="Grigoriev I.V."/>
            <person name="Debuchy R."/>
            <person name="Gladieux P."/>
            <person name="Thoren M.H."/>
            <person name="Johannesson H."/>
        </authorList>
    </citation>
    <scope>NUCLEOTIDE SEQUENCE</scope>
    <source>
        <strain evidence="2">FGSC 1904</strain>
    </source>
</reference>
<feature type="compositionally biased region" description="Basic and acidic residues" evidence="1">
    <location>
        <begin position="108"/>
        <end position="132"/>
    </location>
</feature>
<sequence length="547" mass="61780">MSYKHRRLMRRRLERYHDLLTKQLRPMIEDAAAAIAESTTATTTDNPESDDTDQNIEDDSDTTSDDTDEDSDEDLCEWEHTKDKSSKESCARLTKWRCGVKRKVIWEDDTPGHCKNPDKGSVRRELGQHDDDTASSSTEASNIEHVGVDKDADTSGTSSRGFSVPIWDGPASNTNNVSGEPEEADDGDDTSDGSETSITVMLNQTTPDSESSTDEASEDLTTPPSSPCRETFITESPIIMNYPSHQASILGKCTVIDYSQFGPADFSFSRQFIQFECGTPLDIFPFHCLPTPSPGTTYYCSTPSIFSCSSVYSIYSTSSISSQPCFTVSPAELKFFNKHVEEVGFMIQCIDYQFKMQEYRQEIRKQDRFRKREAEIEEQMKMFQWSHGVTSQWDRQEGVGEADTYEDSAEETGHQGSGTSGELTSSGLDDEQSAATSCEDVEIPDTSELVELRMDCGSHKDKGDLDSVWPEDIGEDDNVEEDWNWSAKLTELKEKVHPHQPVRPSPLRMGYTPDDMIWEEMVEEAEYLSFYGHQSKKDKLGRRYWRL</sequence>
<dbReference type="Proteomes" id="UP001281003">
    <property type="component" value="Unassembled WGS sequence"/>
</dbReference>
<dbReference type="AlphaFoldDB" id="A0AAE0PPD3"/>
<feature type="region of interest" description="Disordered" evidence="1">
    <location>
        <begin position="38"/>
        <end position="81"/>
    </location>
</feature>
<feature type="region of interest" description="Disordered" evidence="1">
    <location>
        <begin position="394"/>
        <end position="443"/>
    </location>
</feature>
<protein>
    <submittedName>
        <fullName evidence="2">Uncharacterized protein</fullName>
    </submittedName>
</protein>
<name>A0AAE0PPD3_SORBR</name>
<feature type="compositionally biased region" description="Acidic residues" evidence="1">
    <location>
        <begin position="47"/>
        <end position="76"/>
    </location>
</feature>
<organism evidence="2 3">
    <name type="scientific">Sordaria brevicollis</name>
    <dbReference type="NCBI Taxonomy" id="83679"/>
    <lineage>
        <taxon>Eukaryota</taxon>
        <taxon>Fungi</taxon>
        <taxon>Dikarya</taxon>
        <taxon>Ascomycota</taxon>
        <taxon>Pezizomycotina</taxon>
        <taxon>Sordariomycetes</taxon>
        <taxon>Sordariomycetidae</taxon>
        <taxon>Sordariales</taxon>
        <taxon>Sordariaceae</taxon>
        <taxon>Sordaria</taxon>
    </lineage>
</organism>
<reference evidence="2" key="1">
    <citation type="journal article" date="2023" name="Mol. Phylogenet. Evol.">
        <title>Genome-scale phylogeny and comparative genomics of the fungal order Sordariales.</title>
        <authorList>
            <person name="Hensen N."/>
            <person name="Bonometti L."/>
            <person name="Westerberg I."/>
            <person name="Brannstrom I.O."/>
            <person name="Guillou S."/>
            <person name="Cros-Aarteil S."/>
            <person name="Calhoun S."/>
            <person name="Haridas S."/>
            <person name="Kuo A."/>
            <person name="Mondo S."/>
            <person name="Pangilinan J."/>
            <person name="Riley R."/>
            <person name="LaButti K."/>
            <person name="Andreopoulos B."/>
            <person name="Lipzen A."/>
            <person name="Chen C."/>
            <person name="Yan M."/>
            <person name="Daum C."/>
            <person name="Ng V."/>
            <person name="Clum A."/>
            <person name="Steindorff A."/>
            <person name="Ohm R.A."/>
            <person name="Martin F."/>
            <person name="Silar P."/>
            <person name="Natvig D.O."/>
            <person name="Lalanne C."/>
            <person name="Gautier V."/>
            <person name="Ament-Velasquez S.L."/>
            <person name="Kruys A."/>
            <person name="Hutchinson M.I."/>
            <person name="Powell A.J."/>
            <person name="Barry K."/>
            <person name="Miller A.N."/>
            <person name="Grigoriev I.V."/>
            <person name="Debuchy R."/>
            <person name="Gladieux P."/>
            <person name="Hiltunen Thoren M."/>
            <person name="Johannesson H."/>
        </authorList>
    </citation>
    <scope>NUCLEOTIDE SEQUENCE</scope>
    <source>
        <strain evidence="2">FGSC 1904</strain>
    </source>
</reference>
<evidence type="ECO:0000256" key="1">
    <source>
        <dbReference type="SAM" id="MobiDB-lite"/>
    </source>
</evidence>
<proteinExistence type="predicted"/>